<feature type="compositionally biased region" description="Polar residues" evidence="1">
    <location>
        <begin position="9"/>
        <end position="24"/>
    </location>
</feature>
<dbReference type="OrthoDB" id="793497at2"/>
<protein>
    <submittedName>
        <fullName evidence="2">Uncharacterized protein</fullName>
    </submittedName>
</protein>
<sequence length="216" mass="23933">MKTAEKSATAVQGTAAKKNQTANRVENRPSLTGKEAKEDGKATDQKPAQTPQVEAHNANEVKPSSPATVDNQPANIAPYITGEGLDEAPKAEVVKVEVVKAEPAKVEEVKAEPKKYAFNLEQTLKSVDSLHRLSIQRITLLSRIKLLEDFEVKLVEENDELENNPYQGCKLIIKDDKNREFVTNTPNLIRMVSQFIFDACHEKLADIEANIIFPNA</sequence>
<keyword evidence="3" id="KW-1185">Reference proteome</keyword>
<feature type="compositionally biased region" description="Basic and acidic residues" evidence="1">
    <location>
        <begin position="34"/>
        <end position="44"/>
    </location>
</feature>
<dbReference type="RefSeq" id="WP_128534679.1">
    <property type="nucleotide sequence ID" value="NZ_SBIW01000006.1"/>
</dbReference>
<evidence type="ECO:0000313" key="3">
    <source>
        <dbReference type="Proteomes" id="UP000286701"/>
    </source>
</evidence>
<evidence type="ECO:0000256" key="1">
    <source>
        <dbReference type="SAM" id="MobiDB-lite"/>
    </source>
</evidence>
<dbReference type="AlphaFoldDB" id="A0A3S3X5X1"/>
<reference evidence="2 3" key="1">
    <citation type="submission" date="2019-01" db="EMBL/GenBank/DDBJ databases">
        <title>Mucilaginibacter antarcticum sp. nov., isolated from antarctic soil.</title>
        <authorList>
            <person name="Yan Y.-Q."/>
            <person name="Du Z.-J."/>
        </authorList>
    </citation>
    <scope>NUCLEOTIDE SEQUENCE [LARGE SCALE GENOMIC DNA]</scope>
    <source>
        <strain evidence="2 3">F01003</strain>
    </source>
</reference>
<name>A0A3S3X5X1_9SPHI</name>
<evidence type="ECO:0000313" key="2">
    <source>
        <dbReference type="EMBL" id="RWY51261.1"/>
    </source>
</evidence>
<comment type="caution">
    <text evidence="2">The sequence shown here is derived from an EMBL/GenBank/DDBJ whole genome shotgun (WGS) entry which is preliminary data.</text>
</comment>
<accession>A0A3S3X5X1</accession>
<dbReference type="Proteomes" id="UP000286701">
    <property type="component" value="Unassembled WGS sequence"/>
</dbReference>
<dbReference type="EMBL" id="SBIW01000006">
    <property type="protein sequence ID" value="RWY51261.1"/>
    <property type="molecule type" value="Genomic_DNA"/>
</dbReference>
<proteinExistence type="predicted"/>
<gene>
    <name evidence="2" type="ORF">EPL05_14465</name>
</gene>
<feature type="region of interest" description="Disordered" evidence="1">
    <location>
        <begin position="1"/>
        <end position="74"/>
    </location>
</feature>
<feature type="compositionally biased region" description="Polar residues" evidence="1">
    <location>
        <begin position="65"/>
        <end position="74"/>
    </location>
</feature>
<organism evidence="2 3">
    <name type="scientific">Mucilaginibacter gilvus</name>
    <dbReference type="NCBI Taxonomy" id="2305909"/>
    <lineage>
        <taxon>Bacteria</taxon>
        <taxon>Pseudomonadati</taxon>
        <taxon>Bacteroidota</taxon>
        <taxon>Sphingobacteriia</taxon>
        <taxon>Sphingobacteriales</taxon>
        <taxon>Sphingobacteriaceae</taxon>
        <taxon>Mucilaginibacter</taxon>
    </lineage>
</organism>